<feature type="chain" id="PRO_5046055890" evidence="1">
    <location>
        <begin position="25"/>
        <end position="242"/>
    </location>
</feature>
<dbReference type="InterPro" id="IPR042245">
    <property type="entry name" value="Tgt2/MlaC_sf"/>
</dbReference>
<dbReference type="InterPro" id="IPR008869">
    <property type="entry name" value="MlaC/ttg2D"/>
</dbReference>
<keyword evidence="3" id="KW-1185">Reference proteome</keyword>
<dbReference type="PANTHER" id="PTHR36573:SF1">
    <property type="entry name" value="INTERMEMBRANE PHOSPHOLIPID TRANSPORT SYSTEM BINDING PROTEIN MLAC"/>
    <property type="match status" value="1"/>
</dbReference>
<dbReference type="RefSeq" id="WP_348394679.1">
    <property type="nucleotide sequence ID" value="NZ_CP136600.1"/>
</dbReference>
<evidence type="ECO:0000313" key="3">
    <source>
        <dbReference type="Proteomes" id="UP001301442"/>
    </source>
</evidence>
<reference evidence="2 3" key="1">
    <citation type="submission" date="2023-09" db="EMBL/GenBank/DDBJ databases">
        <authorList>
            <person name="Qi X."/>
        </authorList>
    </citation>
    <scope>NUCLEOTIDE SEQUENCE [LARGE SCALE GENOMIC DNA]</scope>
    <source>
        <strain evidence="2 3">S1-1</strain>
    </source>
</reference>
<protein>
    <submittedName>
        <fullName evidence="2">ABC transporter substrate-binding protein</fullName>
    </submittedName>
</protein>
<dbReference type="EMBL" id="CP136600">
    <property type="protein sequence ID" value="WOH35863.1"/>
    <property type="molecule type" value="Genomic_DNA"/>
</dbReference>
<dbReference type="PANTHER" id="PTHR36573">
    <property type="entry name" value="INTERMEMBRANE PHOSPHOLIPID TRANSPORT SYSTEM BINDING PROTEIN MLAC"/>
    <property type="match status" value="1"/>
</dbReference>
<dbReference type="Pfam" id="PF05494">
    <property type="entry name" value="MlaC"/>
    <property type="match status" value="1"/>
</dbReference>
<sequence>MKNLLVKFSVTLLASIALFTGANAAEVSKTDPYKMIEEVSKITFDRFAREEAEIKENPELLKDIVREELMPYIFFQYAGLKVLGNYAKPKKGSTKQEVDMHRQNVREFLMAFREYLITSYAQVFTLYEQQQVQFEPAKKIGKQKIIMVGVDIIDENRPPINIKFKVRKNSKTNEWQAFDLVAEGISLLDAKQKELRSILAQNGVVEVTEMLKVKSDRRIVFKKNEDVDAKIEEQGSGNNAAI</sequence>
<dbReference type="PIRSF" id="PIRSF004649">
    <property type="entry name" value="MlaC"/>
    <property type="match status" value="1"/>
</dbReference>
<dbReference type="Proteomes" id="UP001301442">
    <property type="component" value="Chromosome"/>
</dbReference>
<organism evidence="2 3">
    <name type="scientific">Thalassotalea fonticola</name>
    <dbReference type="NCBI Taxonomy" id="3065649"/>
    <lineage>
        <taxon>Bacteria</taxon>
        <taxon>Pseudomonadati</taxon>
        <taxon>Pseudomonadota</taxon>
        <taxon>Gammaproteobacteria</taxon>
        <taxon>Alteromonadales</taxon>
        <taxon>Colwelliaceae</taxon>
        <taxon>Thalassotalea</taxon>
    </lineage>
</organism>
<proteinExistence type="predicted"/>
<keyword evidence="1" id="KW-0732">Signal</keyword>
<name>A0ABZ0GKF0_9GAMM</name>
<gene>
    <name evidence="2" type="ORF">RI844_10765</name>
</gene>
<evidence type="ECO:0000313" key="2">
    <source>
        <dbReference type="EMBL" id="WOH35863.1"/>
    </source>
</evidence>
<accession>A0ABZ0GKF0</accession>
<feature type="signal peptide" evidence="1">
    <location>
        <begin position="1"/>
        <end position="24"/>
    </location>
</feature>
<dbReference type="Gene3D" id="3.10.450.710">
    <property type="entry name" value="Tgt2/MlaC"/>
    <property type="match status" value="1"/>
</dbReference>
<evidence type="ECO:0000256" key="1">
    <source>
        <dbReference type="SAM" id="SignalP"/>
    </source>
</evidence>